<dbReference type="Pfam" id="PF02517">
    <property type="entry name" value="Rce1-like"/>
    <property type="match status" value="1"/>
</dbReference>
<reference evidence="3" key="2">
    <citation type="submission" date="2023-06" db="EMBL/GenBank/DDBJ databases">
        <authorList>
            <person name="Ma L."/>
            <person name="Liu K.-W."/>
            <person name="Li Z."/>
            <person name="Hsiao Y.-Y."/>
            <person name="Qi Y."/>
            <person name="Fu T."/>
            <person name="Tang G."/>
            <person name="Zhang D."/>
            <person name="Sun W.-H."/>
            <person name="Liu D.-K."/>
            <person name="Li Y."/>
            <person name="Chen G.-Z."/>
            <person name="Liu X.-D."/>
            <person name="Liao X.-Y."/>
            <person name="Jiang Y.-T."/>
            <person name="Yu X."/>
            <person name="Hao Y."/>
            <person name="Huang J."/>
            <person name="Zhao X.-W."/>
            <person name="Ke S."/>
            <person name="Chen Y.-Y."/>
            <person name="Wu W.-L."/>
            <person name="Hsu J.-L."/>
            <person name="Lin Y.-F."/>
            <person name="Huang M.-D."/>
            <person name="Li C.-Y."/>
            <person name="Huang L."/>
            <person name="Wang Z.-W."/>
            <person name="Zhao X."/>
            <person name="Zhong W.-Y."/>
            <person name="Peng D.-H."/>
            <person name="Ahmad S."/>
            <person name="Lan S."/>
            <person name="Zhang J.-S."/>
            <person name="Tsai W.-C."/>
            <person name="Van De Peer Y."/>
            <person name="Liu Z.-J."/>
        </authorList>
    </citation>
    <scope>NUCLEOTIDE SEQUENCE</scope>
    <source>
        <strain evidence="3">CP</strain>
        <tissue evidence="3">Leaves</tissue>
    </source>
</reference>
<evidence type="ECO:0000313" key="4">
    <source>
        <dbReference type="Proteomes" id="UP001180020"/>
    </source>
</evidence>
<dbReference type="GO" id="GO:0080120">
    <property type="term" value="P:CAAX-box protein maturation"/>
    <property type="evidence" value="ECO:0007669"/>
    <property type="project" value="UniProtKB-ARBA"/>
</dbReference>
<feature type="domain" description="CAAX prenyl protease 2/Lysostaphin resistance protein A-like" evidence="2">
    <location>
        <begin position="18"/>
        <end position="116"/>
    </location>
</feature>
<dbReference type="PANTHER" id="PTHR36736:SF1">
    <property type="entry name" value="OS03G0100030 PROTEIN"/>
    <property type="match status" value="1"/>
</dbReference>
<organism evidence="3 4">
    <name type="scientific">Acorus calamus</name>
    <name type="common">Sweet flag</name>
    <dbReference type="NCBI Taxonomy" id="4465"/>
    <lineage>
        <taxon>Eukaryota</taxon>
        <taxon>Viridiplantae</taxon>
        <taxon>Streptophyta</taxon>
        <taxon>Embryophyta</taxon>
        <taxon>Tracheophyta</taxon>
        <taxon>Spermatophyta</taxon>
        <taxon>Magnoliopsida</taxon>
        <taxon>Liliopsida</taxon>
        <taxon>Acoraceae</taxon>
        <taxon>Acorus</taxon>
    </lineage>
</organism>
<feature type="transmembrane region" description="Helical" evidence="1">
    <location>
        <begin position="105"/>
        <end position="124"/>
    </location>
</feature>
<dbReference type="AlphaFoldDB" id="A0AAV9DYT4"/>
<dbReference type="EMBL" id="JAUJYO010000010">
    <property type="protein sequence ID" value="KAK1306167.1"/>
    <property type="molecule type" value="Genomic_DNA"/>
</dbReference>
<keyword evidence="1" id="KW-1133">Transmembrane helix</keyword>
<keyword evidence="1" id="KW-0472">Membrane</keyword>
<reference evidence="3" key="1">
    <citation type="journal article" date="2023" name="Nat. Commun.">
        <title>Diploid and tetraploid genomes of Acorus and the evolution of monocots.</title>
        <authorList>
            <person name="Ma L."/>
            <person name="Liu K.W."/>
            <person name="Li Z."/>
            <person name="Hsiao Y.Y."/>
            <person name="Qi Y."/>
            <person name="Fu T."/>
            <person name="Tang G.D."/>
            <person name="Zhang D."/>
            <person name="Sun W.H."/>
            <person name="Liu D.K."/>
            <person name="Li Y."/>
            <person name="Chen G.Z."/>
            <person name="Liu X.D."/>
            <person name="Liao X.Y."/>
            <person name="Jiang Y.T."/>
            <person name="Yu X."/>
            <person name="Hao Y."/>
            <person name="Huang J."/>
            <person name="Zhao X.W."/>
            <person name="Ke S."/>
            <person name="Chen Y.Y."/>
            <person name="Wu W.L."/>
            <person name="Hsu J.L."/>
            <person name="Lin Y.F."/>
            <person name="Huang M.D."/>
            <person name="Li C.Y."/>
            <person name="Huang L."/>
            <person name="Wang Z.W."/>
            <person name="Zhao X."/>
            <person name="Zhong W.Y."/>
            <person name="Peng D.H."/>
            <person name="Ahmad S."/>
            <person name="Lan S."/>
            <person name="Zhang J.S."/>
            <person name="Tsai W.C."/>
            <person name="Van de Peer Y."/>
            <person name="Liu Z.J."/>
        </authorList>
    </citation>
    <scope>NUCLEOTIDE SEQUENCE</scope>
    <source>
        <strain evidence="3">CP</strain>
    </source>
</reference>
<keyword evidence="1" id="KW-0812">Transmembrane</keyword>
<protein>
    <recommendedName>
        <fullName evidence="2">CAAX prenyl protease 2/Lysostaphin resistance protein A-like domain-containing protein</fullName>
    </recommendedName>
</protein>
<evidence type="ECO:0000259" key="2">
    <source>
        <dbReference type="Pfam" id="PF02517"/>
    </source>
</evidence>
<sequence length="164" mass="19010">MGHVKLEGLELMVFGVRQFMLIIAASTVREELFYRVAVQGGLTDLFLKGTEFVKDGRGIAALEDLKKLFAAWYKRRQMKRIYSPLLEGLLALYLGFEWIRTGNILAPMITHGIYSVVILGHGLWKIHDHRRRLRHRIRQVRALYRVNKLNRQAFERNGTTNSCA</sequence>
<dbReference type="Proteomes" id="UP001180020">
    <property type="component" value="Unassembled WGS sequence"/>
</dbReference>
<evidence type="ECO:0000313" key="3">
    <source>
        <dbReference type="EMBL" id="KAK1306167.1"/>
    </source>
</evidence>
<dbReference type="InterPro" id="IPR003675">
    <property type="entry name" value="Rce1/LyrA-like_dom"/>
</dbReference>
<feature type="transmembrane region" description="Helical" evidence="1">
    <location>
        <begin position="81"/>
        <end position="99"/>
    </location>
</feature>
<proteinExistence type="predicted"/>
<dbReference type="GO" id="GO:0004175">
    <property type="term" value="F:endopeptidase activity"/>
    <property type="evidence" value="ECO:0007669"/>
    <property type="project" value="UniProtKB-ARBA"/>
</dbReference>
<name>A0AAV9DYT4_ACOCL</name>
<dbReference type="PANTHER" id="PTHR36736">
    <property type="entry name" value="OS03G0100030 PROTEIN"/>
    <property type="match status" value="1"/>
</dbReference>
<accession>A0AAV9DYT4</accession>
<keyword evidence="4" id="KW-1185">Reference proteome</keyword>
<evidence type="ECO:0000256" key="1">
    <source>
        <dbReference type="SAM" id="Phobius"/>
    </source>
</evidence>
<comment type="caution">
    <text evidence="3">The sequence shown here is derived from an EMBL/GenBank/DDBJ whole genome shotgun (WGS) entry which is preliminary data.</text>
</comment>
<gene>
    <name evidence="3" type="ORF">QJS10_CPA10g01143</name>
</gene>